<dbReference type="InterPro" id="IPR050122">
    <property type="entry name" value="RTK"/>
</dbReference>
<dbReference type="SUPFAM" id="SSF56112">
    <property type="entry name" value="Protein kinase-like (PK-like)"/>
    <property type="match status" value="1"/>
</dbReference>
<dbReference type="PROSITE" id="PS50853">
    <property type="entry name" value="FN3"/>
    <property type="match status" value="1"/>
</dbReference>
<dbReference type="STRING" id="56216.A0A1A6H382"/>
<evidence type="ECO:0000259" key="8">
    <source>
        <dbReference type="PROSITE" id="PS50853"/>
    </source>
</evidence>
<protein>
    <recommendedName>
        <fullName evidence="11">Protein kinase domain-containing protein</fullName>
    </recommendedName>
</protein>
<keyword evidence="4 6" id="KW-0067">ATP-binding</keyword>
<evidence type="ECO:0000256" key="6">
    <source>
        <dbReference type="PROSITE-ProRule" id="PRU10141"/>
    </source>
</evidence>
<dbReference type="InterPro" id="IPR013783">
    <property type="entry name" value="Ig-like_fold"/>
</dbReference>
<evidence type="ECO:0000313" key="10">
    <source>
        <dbReference type="Proteomes" id="UP000092124"/>
    </source>
</evidence>
<dbReference type="GO" id="GO:0051897">
    <property type="term" value="P:positive regulation of phosphatidylinositol 3-kinase/protein kinase B signal transduction"/>
    <property type="evidence" value="ECO:0007669"/>
    <property type="project" value="TreeGrafter"/>
</dbReference>
<keyword evidence="3 6" id="KW-0547">Nucleotide-binding</keyword>
<dbReference type="GO" id="GO:0043410">
    <property type="term" value="P:positive regulation of MAPK cascade"/>
    <property type="evidence" value="ECO:0007669"/>
    <property type="project" value="TreeGrafter"/>
</dbReference>
<dbReference type="PROSITE" id="PS00107">
    <property type="entry name" value="PROTEIN_KINASE_ATP"/>
    <property type="match status" value="1"/>
</dbReference>
<evidence type="ECO:0000256" key="2">
    <source>
        <dbReference type="ARBA" id="ARBA00022729"/>
    </source>
</evidence>
<evidence type="ECO:0000256" key="5">
    <source>
        <dbReference type="ARBA" id="ARBA00023180"/>
    </source>
</evidence>
<dbReference type="GO" id="GO:0001525">
    <property type="term" value="P:angiogenesis"/>
    <property type="evidence" value="ECO:0007669"/>
    <property type="project" value="TreeGrafter"/>
</dbReference>
<evidence type="ECO:0000313" key="9">
    <source>
        <dbReference type="EMBL" id="OBS72067.1"/>
    </source>
</evidence>
<dbReference type="InterPro" id="IPR011009">
    <property type="entry name" value="Kinase-like_dom_sf"/>
</dbReference>
<comment type="caution">
    <text evidence="9">The sequence shown here is derived from an EMBL/GenBank/DDBJ whole genome shotgun (WGS) entry which is preliminary data.</text>
</comment>
<dbReference type="FunFam" id="3.30.200.20:FF:000113">
    <property type="entry name" value="Putative tyrosine-protein kinase receptor Tie-1"/>
    <property type="match status" value="1"/>
</dbReference>
<organism evidence="9 10">
    <name type="scientific">Neotoma lepida</name>
    <name type="common">Desert woodrat</name>
    <dbReference type="NCBI Taxonomy" id="56216"/>
    <lineage>
        <taxon>Eukaryota</taxon>
        <taxon>Metazoa</taxon>
        <taxon>Chordata</taxon>
        <taxon>Craniata</taxon>
        <taxon>Vertebrata</taxon>
        <taxon>Euteleostomi</taxon>
        <taxon>Mammalia</taxon>
        <taxon>Eutheria</taxon>
        <taxon>Euarchontoglires</taxon>
        <taxon>Glires</taxon>
        <taxon>Rodentia</taxon>
        <taxon>Myomorpha</taxon>
        <taxon>Muroidea</taxon>
        <taxon>Cricetidae</taxon>
        <taxon>Neotominae</taxon>
        <taxon>Neotoma</taxon>
    </lineage>
</organism>
<dbReference type="Proteomes" id="UP000092124">
    <property type="component" value="Unassembled WGS sequence"/>
</dbReference>
<dbReference type="PROSITE" id="PS50011">
    <property type="entry name" value="PROTEIN_KINASE_DOM"/>
    <property type="match status" value="1"/>
</dbReference>
<dbReference type="OrthoDB" id="1668230at2759"/>
<dbReference type="InterPro" id="IPR036116">
    <property type="entry name" value="FN3_sf"/>
</dbReference>
<dbReference type="PANTHER" id="PTHR24416">
    <property type="entry name" value="TYROSINE-PROTEIN KINASE RECEPTOR"/>
    <property type="match status" value="1"/>
</dbReference>
<dbReference type="GO" id="GO:0005886">
    <property type="term" value="C:plasma membrane"/>
    <property type="evidence" value="ECO:0007669"/>
    <property type="project" value="TreeGrafter"/>
</dbReference>
<dbReference type="EMBL" id="LZPO01055213">
    <property type="protein sequence ID" value="OBS72067.1"/>
    <property type="molecule type" value="Genomic_DNA"/>
</dbReference>
<dbReference type="Pfam" id="PF07714">
    <property type="entry name" value="PK_Tyr_Ser-Thr"/>
    <property type="match status" value="1"/>
</dbReference>
<dbReference type="InterPro" id="IPR017441">
    <property type="entry name" value="Protein_kinase_ATP_BS"/>
</dbReference>
<dbReference type="Gene3D" id="2.60.40.10">
    <property type="entry name" value="Immunoglobulins"/>
    <property type="match status" value="1"/>
</dbReference>
<evidence type="ECO:0000256" key="1">
    <source>
        <dbReference type="ARBA" id="ARBA00004479"/>
    </source>
</evidence>
<evidence type="ECO:0000256" key="3">
    <source>
        <dbReference type="ARBA" id="ARBA00022741"/>
    </source>
</evidence>
<feature type="domain" description="Protein kinase" evidence="7">
    <location>
        <begin position="76"/>
        <end position="235"/>
    </location>
</feature>
<keyword evidence="5" id="KW-0325">Glycoprotein</keyword>
<dbReference type="GO" id="GO:0001935">
    <property type="term" value="P:endothelial cell proliferation"/>
    <property type="evidence" value="ECO:0007669"/>
    <property type="project" value="TreeGrafter"/>
</dbReference>
<evidence type="ECO:0000259" key="7">
    <source>
        <dbReference type="PROSITE" id="PS50011"/>
    </source>
</evidence>
<dbReference type="GO" id="GO:0007169">
    <property type="term" value="P:cell surface receptor protein tyrosine kinase signaling pathway"/>
    <property type="evidence" value="ECO:0007669"/>
    <property type="project" value="TreeGrafter"/>
</dbReference>
<comment type="subcellular location">
    <subcellularLocation>
        <location evidence="1">Membrane</location>
        <topology evidence="1">Single-pass type I membrane protein</topology>
    </subcellularLocation>
</comment>
<gene>
    <name evidence="9" type="ORF">A6R68_13358</name>
</gene>
<dbReference type="InterPro" id="IPR001245">
    <property type="entry name" value="Ser-Thr/Tyr_kinase_cat_dom"/>
</dbReference>
<dbReference type="InterPro" id="IPR000719">
    <property type="entry name" value="Prot_kinase_dom"/>
</dbReference>
<dbReference type="PANTHER" id="PTHR24416:SF125">
    <property type="entry name" value="ANGIOPOIETIN-1 RECEPTOR"/>
    <property type="match status" value="1"/>
</dbReference>
<proteinExistence type="predicted"/>
<reference evidence="9 10" key="1">
    <citation type="submission" date="2016-06" db="EMBL/GenBank/DDBJ databases">
        <title>The Draft Genome Sequence and Annotation of the Desert Woodrat Neotoma lepida.</title>
        <authorList>
            <person name="Campbell M."/>
            <person name="Oakeson K.F."/>
            <person name="Yandell M."/>
            <person name="Halpert J.R."/>
            <person name="Dearing D."/>
        </authorList>
    </citation>
    <scope>NUCLEOTIDE SEQUENCE [LARGE SCALE GENOMIC DNA]</scope>
    <source>
        <strain evidence="9">417</strain>
        <tissue evidence="9">Liver</tissue>
    </source>
</reference>
<evidence type="ECO:0008006" key="11">
    <source>
        <dbReference type="Google" id="ProtNLM"/>
    </source>
</evidence>
<evidence type="ECO:0000256" key="4">
    <source>
        <dbReference type="ARBA" id="ARBA00022840"/>
    </source>
</evidence>
<keyword evidence="2" id="KW-0732">Signal</keyword>
<dbReference type="Gene3D" id="3.30.200.20">
    <property type="entry name" value="Phosphorylase Kinase, domain 1"/>
    <property type="match status" value="1"/>
</dbReference>
<feature type="binding site" evidence="6">
    <location>
        <position position="107"/>
    </location>
    <ligand>
        <name>ATP</name>
        <dbReference type="ChEBI" id="CHEBI:30616"/>
    </ligand>
</feature>
<dbReference type="InterPro" id="IPR003961">
    <property type="entry name" value="FN3_dom"/>
</dbReference>
<name>A0A1A6H382_NEOLE</name>
<keyword evidence="10" id="KW-1185">Reference proteome</keyword>
<feature type="domain" description="Fibronectin type-III" evidence="8">
    <location>
        <begin position="1"/>
        <end position="55"/>
    </location>
</feature>
<dbReference type="CDD" id="cd00063">
    <property type="entry name" value="FN3"/>
    <property type="match status" value="1"/>
</dbReference>
<dbReference type="Gene3D" id="1.10.510.10">
    <property type="entry name" value="Transferase(Phosphotransferase) domain 1"/>
    <property type="match status" value="1"/>
</dbReference>
<dbReference type="GO" id="GO:0005524">
    <property type="term" value="F:ATP binding"/>
    <property type="evidence" value="ECO:0007669"/>
    <property type="project" value="UniProtKB-UniRule"/>
</dbReference>
<dbReference type="AlphaFoldDB" id="A0A1A6H382"/>
<dbReference type="GO" id="GO:0045766">
    <property type="term" value="P:positive regulation of angiogenesis"/>
    <property type="evidence" value="ECO:0007669"/>
    <property type="project" value="TreeGrafter"/>
</dbReference>
<dbReference type="SUPFAM" id="SSF49265">
    <property type="entry name" value="Fibronectin type III"/>
    <property type="match status" value="1"/>
</dbReference>
<accession>A0A1A6H382</accession>
<dbReference type="GO" id="GO:0043235">
    <property type="term" value="C:receptor complex"/>
    <property type="evidence" value="ECO:0007669"/>
    <property type="project" value="TreeGrafter"/>
</dbReference>
<dbReference type="GO" id="GO:0010595">
    <property type="term" value="P:positive regulation of endothelial cell migration"/>
    <property type="evidence" value="ECO:0007669"/>
    <property type="project" value="TreeGrafter"/>
</dbReference>
<sequence>MQKKSDQQNLKVPGNLTSVLLNNLNPREQYIVRARVNTKAQGEWSEDLTAWTLSDSKKAKNNPDPTIYPVLDWNDIKFQDVIGEGNFGQVLKARIKKDGLRMDAAIKRMKEYASKDDHRDFAGELEVLCKLGHHPNIINLLGACEHRGYLYLAIEYAPHGNLLDFLRKSRVLETDPAFAIANSTASTLSSQQLLHFAADVARGMDYLSQKQTYVNTTLYEKFTYAGIDCSAEEAA</sequence>
<dbReference type="GO" id="GO:0004714">
    <property type="term" value="F:transmembrane receptor protein tyrosine kinase activity"/>
    <property type="evidence" value="ECO:0007669"/>
    <property type="project" value="TreeGrafter"/>
</dbReference>